<organism evidence="2 3">
    <name type="scientific">Rubus argutus</name>
    <name type="common">Southern blackberry</name>
    <dbReference type="NCBI Taxonomy" id="59490"/>
    <lineage>
        <taxon>Eukaryota</taxon>
        <taxon>Viridiplantae</taxon>
        <taxon>Streptophyta</taxon>
        <taxon>Embryophyta</taxon>
        <taxon>Tracheophyta</taxon>
        <taxon>Spermatophyta</taxon>
        <taxon>Magnoliopsida</taxon>
        <taxon>eudicotyledons</taxon>
        <taxon>Gunneridae</taxon>
        <taxon>Pentapetalae</taxon>
        <taxon>rosids</taxon>
        <taxon>fabids</taxon>
        <taxon>Rosales</taxon>
        <taxon>Rosaceae</taxon>
        <taxon>Rosoideae</taxon>
        <taxon>Rosoideae incertae sedis</taxon>
        <taxon>Rubus</taxon>
    </lineage>
</organism>
<evidence type="ECO:0000313" key="3">
    <source>
        <dbReference type="Proteomes" id="UP001457282"/>
    </source>
</evidence>
<dbReference type="AlphaFoldDB" id="A0AAW1VW47"/>
<gene>
    <name evidence="2" type="ORF">M0R45_035594</name>
</gene>
<dbReference type="EMBL" id="JBEDUW010000007">
    <property type="protein sequence ID" value="KAK9911699.1"/>
    <property type="molecule type" value="Genomic_DNA"/>
</dbReference>
<name>A0AAW1VW47_RUBAR</name>
<protein>
    <submittedName>
        <fullName evidence="2">Uncharacterized protein</fullName>
    </submittedName>
</protein>
<keyword evidence="3" id="KW-1185">Reference proteome</keyword>
<dbReference type="Proteomes" id="UP001457282">
    <property type="component" value="Unassembled WGS sequence"/>
</dbReference>
<accession>A0AAW1VW47</accession>
<feature type="region of interest" description="Disordered" evidence="1">
    <location>
        <begin position="1"/>
        <end position="25"/>
    </location>
</feature>
<evidence type="ECO:0000313" key="2">
    <source>
        <dbReference type="EMBL" id="KAK9911699.1"/>
    </source>
</evidence>
<proteinExistence type="predicted"/>
<comment type="caution">
    <text evidence="2">The sequence shown here is derived from an EMBL/GenBank/DDBJ whole genome shotgun (WGS) entry which is preliminary data.</text>
</comment>
<sequence>MRDRDDAKSGIGMAGQGGRTAAAARNERRRLGVLSFPSRSEDARAGLRRIDGVLRFWWHRQNLGGIGLQRRRLGTIGGLIGKCLAATVRGGRKENPVVMVACDGSVVMLICGIAGLGEDRHGLRR</sequence>
<evidence type="ECO:0000256" key="1">
    <source>
        <dbReference type="SAM" id="MobiDB-lite"/>
    </source>
</evidence>
<reference evidence="2 3" key="1">
    <citation type="journal article" date="2023" name="G3 (Bethesda)">
        <title>A chromosome-length genome assembly and annotation of blackberry (Rubus argutus, cv. 'Hillquist').</title>
        <authorList>
            <person name="Bruna T."/>
            <person name="Aryal R."/>
            <person name="Dudchenko O."/>
            <person name="Sargent D.J."/>
            <person name="Mead D."/>
            <person name="Buti M."/>
            <person name="Cavallini A."/>
            <person name="Hytonen T."/>
            <person name="Andres J."/>
            <person name="Pham M."/>
            <person name="Weisz D."/>
            <person name="Mascagni F."/>
            <person name="Usai G."/>
            <person name="Natali L."/>
            <person name="Bassil N."/>
            <person name="Fernandez G.E."/>
            <person name="Lomsadze A."/>
            <person name="Armour M."/>
            <person name="Olukolu B."/>
            <person name="Poorten T."/>
            <person name="Britton C."/>
            <person name="Davik J."/>
            <person name="Ashrafi H."/>
            <person name="Aiden E.L."/>
            <person name="Borodovsky M."/>
            <person name="Worthington M."/>
        </authorList>
    </citation>
    <scope>NUCLEOTIDE SEQUENCE [LARGE SCALE GENOMIC DNA]</scope>
    <source>
        <strain evidence="2">PI 553951</strain>
    </source>
</reference>